<reference evidence="3" key="1">
    <citation type="submission" date="2022-11" db="EMBL/GenBank/DDBJ databases">
        <title>Centuries of genome instability and evolution in soft-shell clam transmissible cancer (bioRxiv).</title>
        <authorList>
            <person name="Hart S.F.M."/>
            <person name="Yonemitsu M.A."/>
            <person name="Giersch R.M."/>
            <person name="Beal B.F."/>
            <person name="Arriagada G."/>
            <person name="Davis B.W."/>
            <person name="Ostrander E.A."/>
            <person name="Goff S.P."/>
            <person name="Metzger M.J."/>
        </authorList>
    </citation>
    <scope>NUCLEOTIDE SEQUENCE</scope>
    <source>
        <strain evidence="3">MELC-2E11</strain>
        <tissue evidence="3">Siphon/mantle</tissue>
    </source>
</reference>
<feature type="compositionally biased region" description="Low complexity" evidence="1">
    <location>
        <begin position="355"/>
        <end position="366"/>
    </location>
</feature>
<gene>
    <name evidence="3" type="ORF">MAR_027406</name>
</gene>
<proteinExistence type="predicted"/>
<keyword evidence="2" id="KW-0812">Transmembrane</keyword>
<dbReference type="EMBL" id="CP111019">
    <property type="protein sequence ID" value="WAR13226.1"/>
    <property type="molecule type" value="Genomic_DNA"/>
</dbReference>
<organism evidence="3 4">
    <name type="scientific">Mya arenaria</name>
    <name type="common">Soft-shell clam</name>
    <dbReference type="NCBI Taxonomy" id="6604"/>
    <lineage>
        <taxon>Eukaryota</taxon>
        <taxon>Metazoa</taxon>
        <taxon>Spiralia</taxon>
        <taxon>Lophotrochozoa</taxon>
        <taxon>Mollusca</taxon>
        <taxon>Bivalvia</taxon>
        <taxon>Autobranchia</taxon>
        <taxon>Heteroconchia</taxon>
        <taxon>Euheterodonta</taxon>
        <taxon>Imparidentia</taxon>
        <taxon>Neoheterodontei</taxon>
        <taxon>Myida</taxon>
        <taxon>Myoidea</taxon>
        <taxon>Myidae</taxon>
        <taxon>Mya</taxon>
    </lineage>
</organism>
<evidence type="ECO:0000256" key="2">
    <source>
        <dbReference type="SAM" id="Phobius"/>
    </source>
</evidence>
<keyword evidence="4" id="KW-1185">Reference proteome</keyword>
<feature type="transmembrane region" description="Helical" evidence="2">
    <location>
        <begin position="68"/>
        <end position="98"/>
    </location>
</feature>
<feature type="region of interest" description="Disordered" evidence="1">
    <location>
        <begin position="181"/>
        <end position="209"/>
    </location>
</feature>
<keyword evidence="2" id="KW-0472">Membrane</keyword>
<protein>
    <submittedName>
        <fullName evidence="3">Uncharacterized protein</fullName>
    </submittedName>
</protein>
<dbReference type="Proteomes" id="UP001164746">
    <property type="component" value="Chromosome 8"/>
</dbReference>
<keyword evidence="2" id="KW-1133">Transmembrane helix</keyword>
<feature type="transmembrane region" description="Helical" evidence="2">
    <location>
        <begin position="118"/>
        <end position="141"/>
    </location>
</feature>
<evidence type="ECO:0000313" key="3">
    <source>
        <dbReference type="EMBL" id="WAR13226.1"/>
    </source>
</evidence>
<feature type="compositionally biased region" description="Pro residues" evidence="1">
    <location>
        <begin position="318"/>
        <end position="331"/>
    </location>
</feature>
<feature type="compositionally biased region" description="Basic residues" evidence="1">
    <location>
        <begin position="227"/>
        <end position="239"/>
    </location>
</feature>
<sequence>MGFIKCLTVPGETLDRDISKRRLRALRLLRVLSAVHGVTCTLLLITAVTSRLLHGPVNNGVPPYYVGAFISLSLVHVYSILLLVILVLCVVSFIITGVTGICAASECSYMEEPATNRALAATSLVFITACVITSAISLAVVCVYSNSFGVRLFTRGQFQVSVINPAQDAYVAGADEPTVTPVVPLKPSTSAHHAHSHTHPDPRLASPPRDFATQHLQHYLTHQYKERIRKRRKRNKRRQHEPQAHTEQTDDHVASYFNIHSHRQAERKASYVLPPIAGRASVPRTPLRDISPSSPPESPPSVSHALFPPPSSSNVGSAPPPPPPSTTPPSTPTTAEYTHAMFPMSSTPPPPSNSPPSAAVSNSPPDSITPPPLPPNLVHVIPYGGFLDDEEGPPPYYFE</sequence>
<feature type="compositionally biased region" description="Basic and acidic residues" evidence="1">
    <location>
        <begin position="240"/>
        <end position="252"/>
    </location>
</feature>
<feature type="transmembrane region" description="Helical" evidence="2">
    <location>
        <begin position="28"/>
        <end position="48"/>
    </location>
</feature>
<feature type="region of interest" description="Disordered" evidence="1">
    <location>
        <begin position="266"/>
        <end position="377"/>
    </location>
</feature>
<evidence type="ECO:0000256" key="1">
    <source>
        <dbReference type="SAM" id="MobiDB-lite"/>
    </source>
</evidence>
<feature type="region of interest" description="Disordered" evidence="1">
    <location>
        <begin position="222"/>
        <end position="252"/>
    </location>
</feature>
<accession>A0ABY7F1J3</accession>
<name>A0ABY7F1J3_MYAAR</name>
<evidence type="ECO:0000313" key="4">
    <source>
        <dbReference type="Proteomes" id="UP001164746"/>
    </source>
</evidence>